<proteinExistence type="predicted"/>
<evidence type="ECO:0000256" key="6">
    <source>
        <dbReference type="SAM" id="MobiDB-lite"/>
    </source>
</evidence>
<dbReference type="Gene3D" id="3.30.200.20">
    <property type="entry name" value="Phosphorylase Kinase, domain 1"/>
    <property type="match status" value="1"/>
</dbReference>
<dbReference type="PROSITE" id="PS00108">
    <property type="entry name" value="PROTEIN_KINASE_ST"/>
    <property type="match status" value="1"/>
</dbReference>
<dbReference type="InterPro" id="IPR000719">
    <property type="entry name" value="Prot_kinase_dom"/>
</dbReference>
<dbReference type="AlphaFoldDB" id="A0A9W6VXX5"/>
<organism evidence="9 10">
    <name type="scientific">Actinoallomurus iriomotensis</name>
    <dbReference type="NCBI Taxonomy" id="478107"/>
    <lineage>
        <taxon>Bacteria</taxon>
        <taxon>Bacillati</taxon>
        <taxon>Actinomycetota</taxon>
        <taxon>Actinomycetes</taxon>
        <taxon>Streptosporangiales</taxon>
        <taxon>Thermomonosporaceae</taxon>
        <taxon>Actinoallomurus</taxon>
    </lineage>
</organism>
<dbReference type="Gene3D" id="1.10.510.10">
    <property type="entry name" value="Transferase(Phosphotransferase) domain 1"/>
    <property type="match status" value="1"/>
</dbReference>
<evidence type="ECO:0000256" key="3">
    <source>
        <dbReference type="ARBA" id="ARBA00022777"/>
    </source>
</evidence>
<dbReference type="Pfam" id="PF00069">
    <property type="entry name" value="Pkinase"/>
    <property type="match status" value="1"/>
</dbReference>
<evidence type="ECO:0000259" key="8">
    <source>
        <dbReference type="PROSITE" id="PS50011"/>
    </source>
</evidence>
<evidence type="ECO:0000256" key="1">
    <source>
        <dbReference type="ARBA" id="ARBA00022679"/>
    </source>
</evidence>
<accession>A0A9W6VXX5</accession>
<feature type="transmembrane region" description="Helical" evidence="7">
    <location>
        <begin position="419"/>
        <end position="442"/>
    </location>
</feature>
<keyword evidence="4 5" id="KW-0067">ATP-binding</keyword>
<dbReference type="PANTHER" id="PTHR43289">
    <property type="entry name" value="MITOGEN-ACTIVATED PROTEIN KINASE KINASE KINASE 20-RELATED"/>
    <property type="match status" value="1"/>
</dbReference>
<protein>
    <recommendedName>
        <fullName evidence="8">Protein kinase domain-containing protein</fullName>
    </recommendedName>
</protein>
<reference evidence="9" key="1">
    <citation type="submission" date="2023-03" db="EMBL/GenBank/DDBJ databases">
        <title>Actinoallomurus iriomotensis NBRC 103684.</title>
        <authorList>
            <person name="Ichikawa N."/>
            <person name="Sato H."/>
            <person name="Tonouchi N."/>
        </authorList>
    </citation>
    <scope>NUCLEOTIDE SEQUENCE</scope>
    <source>
        <strain evidence="9">NBRC 103684</strain>
    </source>
</reference>
<dbReference type="EMBL" id="BSTK01000003">
    <property type="protein sequence ID" value="GLY84305.1"/>
    <property type="molecule type" value="Genomic_DNA"/>
</dbReference>
<keyword evidence="2 5" id="KW-0547">Nucleotide-binding</keyword>
<gene>
    <name evidence="9" type="ORF">Airi02_022340</name>
</gene>
<keyword evidence="1" id="KW-0808">Transferase</keyword>
<dbReference type="Proteomes" id="UP001165074">
    <property type="component" value="Unassembled WGS sequence"/>
</dbReference>
<name>A0A9W6VXX5_9ACTN</name>
<evidence type="ECO:0000313" key="9">
    <source>
        <dbReference type="EMBL" id="GLY84305.1"/>
    </source>
</evidence>
<keyword evidence="7" id="KW-0472">Membrane</keyword>
<keyword evidence="3" id="KW-0418">Kinase</keyword>
<evidence type="ECO:0000256" key="4">
    <source>
        <dbReference type="ARBA" id="ARBA00022840"/>
    </source>
</evidence>
<feature type="transmembrane region" description="Helical" evidence="7">
    <location>
        <begin position="351"/>
        <end position="379"/>
    </location>
</feature>
<keyword evidence="7" id="KW-0812">Transmembrane</keyword>
<dbReference type="RefSeq" id="WP_285569583.1">
    <property type="nucleotide sequence ID" value="NZ_BSTK01000003.1"/>
</dbReference>
<evidence type="ECO:0000313" key="10">
    <source>
        <dbReference type="Proteomes" id="UP001165074"/>
    </source>
</evidence>
<dbReference type="PROSITE" id="PS50011">
    <property type="entry name" value="PROTEIN_KINASE_DOM"/>
    <property type="match status" value="1"/>
</dbReference>
<keyword evidence="7" id="KW-1133">Transmembrane helix</keyword>
<feature type="transmembrane region" description="Helical" evidence="7">
    <location>
        <begin position="490"/>
        <end position="509"/>
    </location>
</feature>
<dbReference type="InterPro" id="IPR011009">
    <property type="entry name" value="Kinase-like_dom_sf"/>
</dbReference>
<evidence type="ECO:0000256" key="2">
    <source>
        <dbReference type="ARBA" id="ARBA00022741"/>
    </source>
</evidence>
<dbReference type="InterPro" id="IPR008271">
    <property type="entry name" value="Ser/Thr_kinase_AS"/>
</dbReference>
<dbReference type="PROSITE" id="PS00107">
    <property type="entry name" value="PROTEIN_KINASE_ATP"/>
    <property type="match status" value="1"/>
</dbReference>
<feature type="compositionally biased region" description="Pro residues" evidence="6">
    <location>
        <begin position="303"/>
        <end position="314"/>
    </location>
</feature>
<feature type="binding site" evidence="5">
    <location>
        <position position="42"/>
    </location>
    <ligand>
        <name>ATP</name>
        <dbReference type="ChEBI" id="CHEBI:30616"/>
    </ligand>
</feature>
<feature type="domain" description="Protein kinase" evidence="8">
    <location>
        <begin position="14"/>
        <end position="266"/>
    </location>
</feature>
<dbReference type="CDD" id="cd14014">
    <property type="entry name" value="STKc_PknB_like"/>
    <property type="match status" value="1"/>
</dbReference>
<dbReference type="SMART" id="SM00220">
    <property type="entry name" value="S_TKc"/>
    <property type="match status" value="1"/>
</dbReference>
<feature type="region of interest" description="Disordered" evidence="6">
    <location>
        <begin position="273"/>
        <end position="339"/>
    </location>
</feature>
<keyword evidence="10" id="KW-1185">Reference proteome</keyword>
<dbReference type="InterPro" id="IPR017441">
    <property type="entry name" value="Protein_kinase_ATP_BS"/>
</dbReference>
<dbReference type="SUPFAM" id="SSF56112">
    <property type="entry name" value="Protein kinase-like (PK-like)"/>
    <property type="match status" value="1"/>
</dbReference>
<dbReference type="PANTHER" id="PTHR43289:SF34">
    <property type="entry name" value="SERINE_THREONINE-PROTEIN KINASE YBDM-RELATED"/>
    <property type="match status" value="1"/>
</dbReference>
<dbReference type="GO" id="GO:0005524">
    <property type="term" value="F:ATP binding"/>
    <property type="evidence" value="ECO:0007669"/>
    <property type="project" value="UniProtKB-UniRule"/>
</dbReference>
<comment type="caution">
    <text evidence="9">The sequence shown here is derived from an EMBL/GenBank/DDBJ whole genome shotgun (WGS) entry which is preliminary data.</text>
</comment>
<sequence length="540" mass="57914">MEGVDTSGQMIGRYRLLDKIGEGGMGVVHLATDPQGRRVAVKVLRPGVASDQTALRRLAREVDSMRRVRSSHVAEIVDADVTAEPPYVVTQYVPGRTLEQTVRDRGPLGVRELRRLATGLAEALAAIHAAGIIHRDLKPGNVMFDENGEPVVIDFGIAQGVDATRLTATGLVIGTPGYLAPEIIEGEDAAAPADIHSWASTIAYAATGRAPFGAGTFESIFYKIMEGRPDLDGVPAALLPLIRAAMSRNPAERPTAQALVGLTSRLDVERTTFDAPVPPHTKPLTAVAAPPLANPRDFRGQLPPAPPPQPPPPMYGQQPYSAPAPTPERRPERPPKPEGPKPYGLYRLLSFLLLAGAVGLAMVVPSIALIIVLIAMLLLRTADRASQDLASRRTRRGPRPADVAGVIVRSPFSVVRSGLVMALISPIAILAGVIVLIISMLAKSEMTIARALSLSVAAFVIVTCLGPGSEPARRQLVRIWGAVAPQRERAWIVVGVVGLLVFFLVSFSLSQSPELRPFDFPQFNQVLRDLRHQLRNLRGG</sequence>
<dbReference type="GO" id="GO:0004674">
    <property type="term" value="F:protein serine/threonine kinase activity"/>
    <property type="evidence" value="ECO:0007669"/>
    <property type="project" value="TreeGrafter"/>
</dbReference>
<evidence type="ECO:0000256" key="7">
    <source>
        <dbReference type="SAM" id="Phobius"/>
    </source>
</evidence>
<feature type="transmembrane region" description="Helical" evidence="7">
    <location>
        <begin position="448"/>
        <end position="469"/>
    </location>
</feature>
<feature type="compositionally biased region" description="Basic and acidic residues" evidence="6">
    <location>
        <begin position="327"/>
        <end position="339"/>
    </location>
</feature>
<evidence type="ECO:0000256" key="5">
    <source>
        <dbReference type="PROSITE-ProRule" id="PRU10141"/>
    </source>
</evidence>